<dbReference type="Gene3D" id="3.40.50.720">
    <property type="entry name" value="NAD(P)-binding Rossmann-like Domain"/>
    <property type="match status" value="1"/>
</dbReference>
<dbReference type="GO" id="GO:0016616">
    <property type="term" value="F:oxidoreductase activity, acting on the CH-OH group of donors, NAD or NADP as acceptor"/>
    <property type="evidence" value="ECO:0007669"/>
    <property type="project" value="TreeGrafter"/>
</dbReference>
<dbReference type="FunFam" id="3.40.50.720:FF:000426">
    <property type="entry name" value="Aldehyde reductase 2"/>
    <property type="match status" value="1"/>
</dbReference>
<dbReference type="EMBL" id="MU004182">
    <property type="protein sequence ID" value="KAF2501148.1"/>
    <property type="molecule type" value="Genomic_DNA"/>
</dbReference>
<evidence type="ECO:0000256" key="1">
    <source>
        <dbReference type="ARBA" id="ARBA00023002"/>
    </source>
</evidence>
<reference evidence="4" key="1">
    <citation type="journal article" date="2020" name="Stud. Mycol.">
        <title>101 Dothideomycetes genomes: a test case for predicting lifestyles and emergence of pathogens.</title>
        <authorList>
            <person name="Haridas S."/>
            <person name="Albert R."/>
            <person name="Binder M."/>
            <person name="Bloem J."/>
            <person name="Labutti K."/>
            <person name="Salamov A."/>
            <person name="Andreopoulos B."/>
            <person name="Baker S."/>
            <person name="Barry K."/>
            <person name="Bills G."/>
            <person name="Bluhm B."/>
            <person name="Cannon C."/>
            <person name="Castanera R."/>
            <person name="Culley D."/>
            <person name="Daum C."/>
            <person name="Ezra D."/>
            <person name="Gonzalez J."/>
            <person name="Henrissat B."/>
            <person name="Kuo A."/>
            <person name="Liang C."/>
            <person name="Lipzen A."/>
            <person name="Lutzoni F."/>
            <person name="Magnuson J."/>
            <person name="Mondo S."/>
            <person name="Nolan M."/>
            <person name="Ohm R."/>
            <person name="Pangilinan J."/>
            <person name="Park H.-J."/>
            <person name="Ramirez L."/>
            <person name="Alfaro M."/>
            <person name="Sun H."/>
            <person name="Tritt A."/>
            <person name="Yoshinaga Y."/>
            <person name="Zwiers L.-H."/>
            <person name="Turgeon B."/>
            <person name="Goodwin S."/>
            <person name="Spatafora J."/>
            <person name="Crous P."/>
            <person name="Grigoriev I."/>
        </authorList>
    </citation>
    <scope>NUCLEOTIDE SEQUENCE</scope>
    <source>
        <strain evidence="4">CBS 269.34</strain>
    </source>
</reference>
<evidence type="ECO:0000313" key="5">
    <source>
        <dbReference type="Proteomes" id="UP000799750"/>
    </source>
</evidence>
<keyword evidence="1" id="KW-0560">Oxidoreductase</keyword>
<proteinExistence type="inferred from homology"/>
<dbReference type="InterPro" id="IPR001509">
    <property type="entry name" value="Epimerase_deHydtase"/>
</dbReference>
<comment type="similarity">
    <text evidence="2">Belongs to the NAD(P)-dependent epimerase/dehydratase family. Dihydroflavonol-4-reductase subfamily.</text>
</comment>
<dbReference type="PANTHER" id="PTHR10366:SF562">
    <property type="entry name" value="ALDEHYDE REDUCTASE II (AFU_ORTHOLOGUE AFUA_1G11360)"/>
    <property type="match status" value="1"/>
</dbReference>
<evidence type="ECO:0000256" key="2">
    <source>
        <dbReference type="ARBA" id="ARBA00023445"/>
    </source>
</evidence>
<organism evidence="4 5">
    <name type="scientific">Lophium mytilinum</name>
    <dbReference type="NCBI Taxonomy" id="390894"/>
    <lineage>
        <taxon>Eukaryota</taxon>
        <taxon>Fungi</taxon>
        <taxon>Dikarya</taxon>
        <taxon>Ascomycota</taxon>
        <taxon>Pezizomycotina</taxon>
        <taxon>Dothideomycetes</taxon>
        <taxon>Pleosporomycetidae</taxon>
        <taxon>Mytilinidiales</taxon>
        <taxon>Mytilinidiaceae</taxon>
        <taxon>Lophium</taxon>
    </lineage>
</organism>
<accession>A0A6A6R8U3</accession>
<evidence type="ECO:0000259" key="3">
    <source>
        <dbReference type="Pfam" id="PF01370"/>
    </source>
</evidence>
<feature type="domain" description="NAD-dependent epimerase/dehydratase" evidence="3">
    <location>
        <begin position="14"/>
        <end position="267"/>
    </location>
</feature>
<dbReference type="OrthoDB" id="2735536at2759"/>
<dbReference type="SUPFAM" id="SSF51735">
    <property type="entry name" value="NAD(P)-binding Rossmann-fold domains"/>
    <property type="match status" value="1"/>
</dbReference>
<dbReference type="InterPro" id="IPR050425">
    <property type="entry name" value="NAD(P)_dehydrat-like"/>
</dbReference>
<protein>
    <submittedName>
        <fullName evidence="4">Aldehyde reductase II</fullName>
    </submittedName>
</protein>
<dbReference type="Pfam" id="PF01370">
    <property type="entry name" value="Epimerase"/>
    <property type="match status" value="1"/>
</dbReference>
<dbReference type="AlphaFoldDB" id="A0A6A6R8U3"/>
<evidence type="ECO:0000313" key="4">
    <source>
        <dbReference type="EMBL" id="KAF2501148.1"/>
    </source>
</evidence>
<name>A0A6A6R8U3_9PEZI</name>
<keyword evidence="5" id="KW-1185">Reference proteome</keyword>
<dbReference type="InterPro" id="IPR036291">
    <property type="entry name" value="NAD(P)-bd_dom_sf"/>
</dbReference>
<sequence>MASYELALPRGSLVVVTGANGLIGSNIVDQFLLAGYYVRGTVRSLARSNWMLSHFDAKYGKGKFSLIEVFDMAAPDAYTEAVKGAAGVVHAATPVMTTADPNKGIQPVVDGTINALEAARNEASVKRVVLTSSSTAATSPQPNKVVYVDANSWNDAAVEAAWAPPPYEGPKRVSDVYAASKTEGEKAAWKFMREKKPSFVLNTVLPNMNFGNIISVEHQGHPTSASLVKLLWTGGEGAASLASTISQWFVDVQDDARLHVAALVHEDVKAERLFAFARAFNWNDLLAIFRKLYPQREFRDDFPGLGQDLSKIANGRAEELLKRFGQPGWMTLEDSIKTLTAAFD</sequence>
<dbReference type="Proteomes" id="UP000799750">
    <property type="component" value="Unassembled WGS sequence"/>
</dbReference>
<dbReference type="PANTHER" id="PTHR10366">
    <property type="entry name" value="NAD DEPENDENT EPIMERASE/DEHYDRATASE"/>
    <property type="match status" value="1"/>
</dbReference>
<gene>
    <name evidence="4" type="ORF">BU16DRAFT_522155</name>
</gene>